<evidence type="ECO:0000259" key="2">
    <source>
        <dbReference type="PROSITE" id="PS00028"/>
    </source>
</evidence>
<proteinExistence type="predicted"/>
<dbReference type="PROSITE" id="PS00028">
    <property type="entry name" value="ZINC_FINGER_C2H2_1"/>
    <property type="match status" value="2"/>
</dbReference>
<sequence length="315" mass="36195">MEGGYDKINQRCNICKARISFATNYKRHYQQVHSPDNSFKCDFEGCTYALQTLKSLNKHRTECHNEPGYNAVLPDDQRMIWGEEIKCVHDKSVVGVFLGVCNSYHAPTAARKRDNKNSFCIVSKHFLAEDLCFCDHSTARKLFIVTLKKKINEEEQFTARVTETSVGFKMYARQHFVNSIYSNYASTYELTEKEKGSVRDKLKKSAFAQHYSETLRQALTYHNWKNTEQGKKAVAAKENKDGKSGTKRNLAETIVSGESLSPSKKKKDSENHPIPQQFHTFVREYGRPALRNMLDKLSQESKESKLSKESKSTEF</sequence>
<dbReference type="InterPro" id="IPR013087">
    <property type="entry name" value="Znf_C2H2_type"/>
</dbReference>
<reference evidence="3 4" key="1">
    <citation type="submission" date="2015-12" db="EMBL/GenBank/DDBJ databases">
        <title>The genome of Folsomia candida.</title>
        <authorList>
            <person name="Faddeeva A."/>
            <person name="Derks M.F."/>
            <person name="Anvar Y."/>
            <person name="Smit S."/>
            <person name="Van Straalen N."/>
            <person name="Roelofs D."/>
        </authorList>
    </citation>
    <scope>NUCLEOTIDE SEQUENCE [LARGE SCALE GENOMIC DNA]</scope>
    <source>
        <strain evidence="3 4">VU population</strain>
        <tissue evidence="3">Whole body</tissue>
    </source>
</reference>
<dbReference type="Proteomes" id="UP000198287">
    <property type="component" value="Unassembled WGS sequence"/>
</dbReference>
<organism evidence="3 4">
    <name type="scientific">Folsomia candida</name>
    <name type="common">Springtail</name>
    <dbReference type="NCBI Taxonomy" id="158441"/>
    <lineage>
        <taxon>Eukaryota</taxon>
        <taxon>Metazoa</taxon>
        <taxon>Ecdysozoa</taxon>
        <taxon>Arthropoda</taxon>
        <taxon>Hexapoda</taxon>
        <taxon>Collembola</taxon>
        <taxon>Entomobryomorpha</taxon>
        <taxon>Isotomoidea</taxon>
        <taxon>Isotomidae</taxon>
        <taxon>Proisotominae</taxon>
        <taxon>Folsomia</taxon>
    </lineage>
</organism>
<protein>
    <recommendedName>
        <fullName evidence="2">C2H2-type domain-containing protein</fullName>
    </recommendedName>
</protein>
<keyword evidence="4" id="KW-1185">Reference proteome</keyword>
<feature type="domain" description="C2H2-type" evidence="2">
    <location>
        <begin position="41"/>
        <end position="64"/>
    </location>
</feature>
<accession>A0A226EDE2</accession>
<name>A0A226EDE2_FOLCA</name>
<comment type="caution">
    <text evidence="3">The sequence shown here is derived from an EMBL/GenBank/DDBJ whole genome shotgun (WGS) entry which is preliminary data.</text>
</comment>
<evidence type="ECO:0000256" key="1">
    <source>
        <dbReference type="SAM" id="MobiDB-lite"/>
    </source>
</evidence>
<gene>
    <name evidence="3" type="ORF">Fcan01_09401</name>
</gene>
<feature type="region of interest" description="Disordered" evidence="1">
    <location>
        <begin position="230"/>
        <end position="315"/>
    </location>
</feature>
<feature type="compositionally biased region" description="Basic and acidic residues" evidence="1">
    <location>
        <begin position="230"/>
        <end position="244"/>
    </location>
</feature>
<dbReference type="SMART" id="SM00355">
    <property type="entry name" value="ZnF_C2H2"/>
    <property type="match status" value="2"/>
</dbReference>
<dbReference type="EMBL" id="LNIX01000004">
    <property type="protein sequence ID" value="OXA55449.1"/>
    <property type="molecule type" value="Genomic_DNA"/>
</dbReference>
<dbReference type="AlphaFoldDB" id="A0A226EDE2"/>
<feature type="compositionally biased region" description="Basic and acidic residues" evidence="1">
    <location>
        <begin position="293"/>
        <end position="315"/>
    </location>
</feature>
<evidence type="ECO:0000313" key="4">
    <source>
        <dbReference type="Proteomes" id="UP000198287"/>
    </source>
</evidence>
<dbReference type="Gene3D" id="3.30.160.60">
    <property type="entry name" value="Classic Zinc Finger"/>
    <property type="match status" value="1"/>
</dbReference>
<feature type="domain" description="C2H2-type" evidence="2">
    <location>
        <begin position="12"/>
        <end position="33"/>
    </location>
</feature>
<evidence type="ECO:0000313" key="3">
    <source>
        <dbReference type="EMBL" id="OXA55449.1"/>
    </source>
</evidence>